<keyword evidence="1" id="KW-0812">Transmembrane</keyword>
<dbReference type="Pfam" id="PF12794">
    <property type="entry name" value="MscS_TM"/>
    <property type="match status" value="1"/>
</dbReference>
<proteinExistence type="predicted"/>
<gene>
    <name evidence="3" type="primary">kefA_2</name>
    <name evidence="3" type="ORF">NCTC7303_00405</name>
</gene>
<organism evidence="3 4">
    <name type="scientific">Salmonella enterica subsp. arizonae</name>
    <dbReference type="NCBI Taxonomy" id="59203"/>
    <lineage>
        <taxon>Bacteria</taxon>
        <taxon>Pseudomonadati</taxon>
        <taxon>Pseudomonadota</taxon>
        <taxon>Gammaproteobacteria</taxon>
        <taxon>Enterobacterales</taxon>
        <taxon>Enterobacteriaceae</taxon>
        <taxon>Salmonella</taxon>
    </lineage>
</organism>
<evidence type="ECO:0000259" key="2">
    <source>
        <dbReference type="Pfam" id="PF12794"/>
    </source>
</evidence>
<dbReference type="Proteomes" id="UP000255443">
    <property type="component" value="Unassembled WGS sequence"/>
</dbReference>
<dbReference type="InterPro" id="IPR025692">
    <property type="entry name" value="MscS_IM_dom1"/>
</dbReference>
<feature type="domain" description="Mechanosensitive ion channel inner membrane" evidence="2">
    <location>
        <begin position="39"/>
        <end position="254"/>
    </location>
</feature>
<feature type="transmembrane region" description="Helical" evidence="1">
    <location>
        <begin position="188"/>
        <end position="209"/>
    </location>
</feature>
<feature type="transmembrane region" description="Helical" evidence="1">
    <location>
        <begin position="160"/>
        <end position="176"/>
    </location>
</feature>
<feature type="transmembrane region" description="Helical" evidence="1">
    <location>
        <begin position="221"/>
        <end position="246"/>
    </location>
</feature>
<name>A0A379SJ37_SALER</name>
<keyword evidence="1" id="KW-0472">Membrane</keyword>
<feature type="transmembrane region" description="Helical" evidence="1">
    <location>
        <begin position="29"/>
        <end position="50"/>
    </location>
</feature>
<evidence type="ECO:0000256" key="1">
    <source>
        <dbReference type="SAM" id="Phobius"/>
    </source>
</evidence>
<accession>A0A379SJ37</accession>
<sequence>MGWDWLKAFPQTLKEQFSAMKITVNWQKAWPAVFIAFLAGLPLLLIAGLIRWRLKWLKAYQQKLAAAVGSLRNDSQLNTPKAILIDLIRALPVCLIILALGLILLTMQLNISDLLWAFSKKLAMFWLVFGLCWKVLEKEGVAIRHFGMPAQLTSHWRRQIVRISLALLPLHFWSVVAELSPLNLMDDVLGQAVIFLNLLVITLLVWPLCRESWRDKESHGIRLVTVTILSIIPVALMVLTATGYFYTTLRLAGALD</sequence>
<evidence type="ECO:0000313" key="3">
    <source>
        <dbReference type="EMBL" id="SUG28284.1"/>
    </source>
</evidence>
<feature type="transmembrane region" description="Helical" evidence="1">
    <location>
        <begin position="115"/>
        <end position="136"/>
    </location>
</feature>
<reference evidence="3 4" key="1">
    <citation type="submission" date="2018-06" db="EMBL/GenBank/DDBJ databases">
        <authorList>
            <consortium name="Pathogen Informatics"/>
            <person name="Doyle S."/>
        </authorList>
    </citation>
    <scope>NUCLEOTIDE SEQUENCE [LARGE SCALE GENOMIC DNA]</scope>
    <source>
        <strain evidence="3 4">NCTC7303</strain>
    </source>
</reference>
<dbReference type="AlphaFoldDB" id="A0A379SJ37"/>
<evidence type="ECO:0000313" key="4">
    <source>
        <dbReference type="Proteomes" id="UP000255443"/>
    </source>
</evidence>
<feature type="transmembrane region" description="Helical" evidence="1">
    <location>
        <begin position="90"/>
        <end position="109"/>
    </location>
</feature>
<protein>
    <submittedName>
        <fullName evidence="3">Integral membrane protein AefA</fullName>
    </submittedName>
</protein>
<dbReference type="EMBL" id="UGXC01000002">
    <property type="protein sequence ID" value="SUG28284.1"/>
    <property type="molecule type" value="Genomic_DNA"/>
</dbReference>
<keyword evidence="1" id="KW-1133">Transmembrane helix</keyword>